<dbReference type="EMBL" id="QHJQ01000001">
    <property type="protein sequence ID" value="PXA05579.1"/>
    <property type="molecule type" value="Genomic_DNA"/>
</dbReference>
<sequence>MKRTVLYPIFAILFCTVAQAKLVHEQVTYELDGTKFRGHLIYNQDAAMGRQNLPGIFMVPNWMGPDKASTLEKAKQLAGETFAVFVADMYGVDVRPTSAKEAGVAAGFVRSDRELMRARAQEALDSFKALASEHPIDTSKLLGAGFCFGGGTLLEYARTGSEDLDGIVSFHGDLASPTLQSDAQKVNIPLLVLHGADDPYVPQEDVQAFIKAMRKGGVDDWTLVQFSNTVHSFTDPTAQSDGAHYQPRTAKRAFAMMEDLANEVLELEN</sequence>
<dbReference type="InterPro" id="IPR050261">
    <property type="entry name" value="FrsA_esterase"/>
</dbReference>
<dbReference type="RefSeq" id="WP_110129658.1">
    <property type="nucleotide sequence ID" value="NZ_QHJQ01000001.1"/>
</dbReference>
<dbReference type="OrthoDB" id="9771666at2"/>
<keyword evidence="4" id="KW-1185">Reference proteome</keyword>
<dbReference type="SUPFAM" id="SSF53474">
    <property type="entry name" value="alpha/beta-Hydrolases"/>
    <property type="match status" value="1"/>
</dbReference>
<comment type="caution">
    <text evidence="3">The sequence shown here is derived from an EMBL/GenBank/DDBJ whole genome shotgun (WGS) entry which is preliminary data.</text>
</comment>
<dbReference type="PANTHER" id="PTHR22946">
    <property type="entry name" value="DIENELACTONE HYDROLASE DOMAIN-CONTAINING PROTEIN-RELATED"/>
    <property type="match status" value="1"/>
</dbReference>
<evidence type="ECO:0000256" key="1">
    <source>
        <dbReference type="SAM" id="SignalP"/>
    </source>
</evidence>
<evidence type="ECO:0000313" key="4">
    <source>
        <dbReference type="Proteomes" id="UP000247099"/>
    </source>
</evidence>
<dbReference type="Pfam" id="PF01738">
    <property type="entry name" value="DLH"/>
    <property type="match status" value="1"/>
</dbReference>
<dbReference type="GO" id="GO:0016787">
    <property type="term" value="F:hydrolase activity"/>
    <property type="evidence" value="ECO:0007669"/>
    <property type="project" value="UniProtKB-KW"/>
</dbReference>
<feature type="chain" id="PRO_5016375420" evidence="1">
    <location>
        <begin position="21"/>
        <end position="269"/>
    </location>
</feature>
<dbReference type="InterPro" id="IPR029058">
    <property type="entry name" value="AB_hydrolase_fold"/>
</dbReference>
<organism evidence="3 4">
    <name type="scientific">Coraliomargarita sinensis</name>
    <dbReference type="NCBI Taxonomy" id="2174842"/>
    <lineage>
        <taxon>Bacteria</taxon>
        <taxon>Pseudomonadati</taxon>
        <taxon>Verrucomicrobiota</taxon>
        <taxon>Opitutia</taxon>
        <taxon>Puniceicoccales</taxon>
        <taxon>Coraliomargaritaceae</taxon>
        <taxon>Coraliomargarita</taxon>
    </lineage>
</organism>
<dbReference type="PANTHER" id="PTHR22946:SF4">
    <property type="entry name" value="ESTERASE FRSA"/>
    <property type="match status" value="1"/>
</dbReference>
<name>A0A317ZNZ3_9BACT</name>
<feature type="signal peptide" evidence="1">
    <location>
        <begin position="1"/>
        <end position="20"/>
    </location>
</feature>
<feature type="domain" description="Dienelactone hydrolase" evidence="2">
    <location>
        <begin position="52"/>
        <end position="262"/>
    </location>
</feature>
<dbReference type="Gene3D" id="3.40.50.1820">
    <property type="entry name" value="alpha/beta hydrolase"/>
    <property type="match status" value="1"/>
</dbReference>
<dbReference type="InterPro" id="IPR002925">
    <property type="entry name" value="Dienelactn_hydro"/>
</dbReference>
<proteinExistence type="predicted"/>
<protein>
    <submittedName>
        <fullName evidence="3">Dienelactone hydrolase</fullName>
    </submittedName>
</protein>
<gene>
    <name evidence="3" type="ORF">DDZ13_01515</name>
</gene>
<accession>A0A317ZNZ3</accession>
<dbReference type="Proteomes" id="UP000247099">
    <property type="component" value="Unassembled WGS sequence"/>
</dbReference>
<evidence type="ECO:0000259" key="2">
    <source>
        <dbReference type="Pfam" id="PF01738"/>
    </source>
</evidence>
<evidence type="ECO:0000313" key="3">
    <source>
        <dbReference type="EMBL" id="PXA05579.1"/>
    </source>
</evidence>
<dbReference type="InParanoid" id="A0A317ZNZ3"/>
<keyword evidence="3" id="KW-0378">Hydrolase</keyword>
<dbReference type="AlphaFoldDB" id="A0A317ZNZ3"/>
<keyword evidence="1" id="KW-0732">Signal</keyword>
<reference evidence="3 4" key="1">
    <citation type="submission" date="2018-05" db="EMBL/GenBank/DDBJ databases">
        <title>Coraliomargarita sinensis sp. nov., isolated from a marine solar saltern.</title>
        <authorList>
            <person name="Zhou L.Y."/>
        </authorList>
    </citation>
    <scope>NUCLEOTIDE SEQUENCE [LARGE SCALE GENOMIC DNA]</scope>
    <source>
        <strain evidence="3 4">WN38</strain>
    </source>
</reference>